<feature type="transmembrane region" description="Helical" evidence="1">
    <location>
        <begin position="6"/>
        <end position="26"/>
    </location>
</feature>
<dbReference type="STRING" id="421531.IX38_15500"/>
<reference evidence="2 3" key="1">
    <citation type="submission" date="2014-07" db="EMBL/GenBank/DDBJ databases">
        <title>Genome of Chryseobacterium luteum DSM 18605.</title>
        <authorList>
            <person name="Stropko S.J."/>
            <person name="Pipes S.E."/>
            <person name="Newman J.D."/>
        </authorList>
    </citation>
    <scope>NUCLEOTIDE SEQUENCE [LARGE SCALE GENOMIC DNA]</scope>
    <source>
        <strain evidence="2 3">DSM 18605</strain>
    </source>
</reference>
<accession>A0A085ZBT6</accession>
<dbReference type="AlphaFoldDB" id="A0A085ZBT6"/>
<dbReference type="InterPro" id="IPR036249">
    <property type="entry name" value="Thioredoxin-like_sf"/>
</dbReference>
<protein>
    <recommendedName>
        <fullName evidence="4">Thioredoxin-like fold domain-containing protein</fullName>
    </recommendedName>
</protein>
<evidence type="ECO:0000256" key="1">
    <source>
        <dbReference type="SAM" id="Phobius"/>
    </source>
</evidence>
<evidence type="ECO:0000313" key="2">
    <source>
        <dbReference type="EMBL" id="KFF01900.1"/>
    </source>
</evidence>
<dbReference type="RefSeq" id="WP_034706237.1">
    <property type="nucleotide sequence ID" value="NZ_JPRO01000014.1"/>
</dbReference>
<dbReference type="SUPFAM" id="SSF52833">
    <property type="entry name" value="Thioredoxin-like"/>
    <property type="match status" value="1"/>
</dbReference>
<sequence length="218" mass="26173">MNIESFIPVVLYGLIYLLIFILWLYIKRFLIRSEKNKNQLIRKTRVVRNHDVFMNTLQKQEKADLPVPVFVLGNKDADLELTILTSLYCEMCKEMSEIIDKIIFAYEDQIKINIFFKPQNAEEKNHPLYLLHAIFLIRGEKEFLQAFNFWFKNKNLIPWQTADYSTEENKNSFTSSNDWFARNGIISTPSVFIDKYVYPYEFEKEDLYFYIEQIIENK</sequence>
<keyword evidence="3" id="KW-1185">Reference proteome</keyword>
<dbReference type="Gene3D" id="3.40.30.10">
    <property type="entry name" value="Glutaredoxin"/>
    <property type="match status" value="1"/>
</dbReference>
<dbReference type="OrthoDB" id="1252158at2"/>
<comment type="caution">
    <text evidence="2">The sequence shown here is derived from an EMBL/GenBank/DDBJ whole genome shotgun (WGS) entry which is preliminary data.</text>
</comment>
<dbReference type="Proteomes" id="UP000028703">
    <property type="component" value="Unassembled WGS sequence"/>
</dbReference>
<name>A0A085ZBT6_9FLAO</name>
<organism evidence="2 3">
    <name type="scientific">Chryseobacterium luteum</name>
    <dbReference type="NCBI Taxonomy" id="421531"/>
    <lineage>
        <taxon>Bacteria</taxon>
        <taxon>Pseudomonadati</taxon>
        <taxon>Bacteroidota</taxon>
        <taxon>Flavobacteriia</taxon>
        <taxon>Flavobacteriales</taxon>
        <taxon>Weeksellaceae</taxon>
        <taxon>Chryseobacterium group</taxon>
        <taxon>Chryseobacterium</taxon>
    </lineage>
</organism>
<proteinExistence type="predicted"/>
<keyword evidence="1" id="KW-0472">Membrane</keyword>
<dbReference type="EMBL" id="JPRO01000014">
    <property type="protein sequence ID" value="KFF01900.1"/>
    <property type="molecule type" value="Genomic_DNA"/>
</dbReference>
<dbReference type="eggNOG" id="COG1651">
    <property type="taxonomic scope" value="Bacteria"/>
</dbReference>
<evidence type="ECO:0000313" key="3">
    <source>
        <dbReference type="Proteomes" id="UP000028703"/>
    </source>
</evidence>
<keyword evidence="1" id="KW-1133">Transmembrane helix</keyword>
<keyword evidence="1" id="KW-0812">Transmembrane</keyword>
<evidence type="ECO:0008006" key="4">
    <source>
        <dbReference type="Google" id="ProtNLM"/>
    </source>
</evidence>
<gene>
    <name evidence="2" type="ORF">IX38_15500</name>
</gene>